<dbReference type="EMBL" id="CP076133">
    <property type="protein sequence ID" value="QWG05314.1"/>
    <property type="molecule type" value="Genomic_DNA"/>
</dbReference>
<organism evidence="1 2">
    <name type="scientific">Flammeovirga yaeyamensis</name>
    <dbReference type="NCBI Taxonomy" id="367791"/>
    <lineage>
        <taxon>Bacteria</taxon>
        <taxon>Pseudomonadati</taxon>
        <taxon>Bacteroidota</taxon>
        <taxon>Cytophagia</taxon>
        <taxon>Cytophagales</taxon>
        <taxon>Flammeovirgaceae</taxon>
        <taxon>Flammeovirga</taxon>
    </lineage>
</organism>
<dbReference type="Proteomes" id="UP000678679">
    <property type="component" value="Chromosome 2"/>
</dbReference>
<dbReference type="RefSeq" id="WP_183363887.1">
    <property type="nucleotide sequence ID" value="NZ_CP076133.1"/>
</dbReference>
<name>A0AAX1NCS0_9BACT</name>
<sequence length="103" mass="12100">MENIAENKGLINSLINFFSKPKLETEGQVPEGFCPNCWGKQEYDNQVRELRKDKQININNHKENYSFIKEFMVNNLDGIQLVREKDSLTCPVCLLRHEENEIK</sequence>
<accession>A0AAX1NCS0</accession>
<keyword evidence="2" id="KW-1185">Reference proteome</keyword>
<gene>
    <name evidence="1" type="ORF">KMW28_23110</name>
</gene>
<evidence type="ECO:0000313" key="2">
    <source>
        <dbReference type="Proteomes" id="UP000678679"/>
    </source>
</evidence>
<reference evidence="1 2" key="1">
    <citation type="submission" date="2021-05" db="EMBL/GenBank/DDBJ databases">
        <title>Comparative genomic studies on the polysaccharide-degrading batcterial strains of the Flammeovirga genus.</title>
        <authorList>
            <person name="Zewei F."/>
            <person name="Zheng Z."/>
            <person name="Yu L."/>
            <person name="Ruyue G."/>
            <person name="Yanhong M."/>
            <person name="Yuanyuan C."/>
            <person name="Jingyan G."/>
            <person name="Wenjun H."/>
        </authorList>
    </citation>
    <scope>NUCLEOTIDE SEQUENCE [LARGE SCALE GENOMIC DNA]</scope>
    <source>
        <strain evidence="1 2">NBRC:100898</strain>
    </source>
</reference>
<dbReference type="KEGG" id="fya:KMW28_23110"/>
<proteinExistence type="predicted"/>
<dbReference type="AlphaFoldDB" id="A0AAX1NCS0"/>
<evidence type="ECO:0000313" key="1">
    <source>
        <dbReference type="EMBL" id="QWG05314.1"/>
    </source>
</evidence>
<protein>
    <submittedName>
        <fullName evidence="1">Uncharacterized protein</fullName>
    </submittedName>
</protein>